<dbReference type="InterPro" id="IPR003959">
    <property type="entry name" value="ATPase_AAA_core"/>
</dbReference>
<accession>A0A9P4YSE2</accession>
<dbReference type="PANTHER" id="PTHR45644">
    <property type="entry name" value="AAA ATPASE, PUTATIVE (AFU_ORTHOLOGUE AFUA_2G12920)-RELATED-RELATED"/>
    <property type="match status" value="1"/>
</dbReference>
<keyword evidence="4" id="KW-0067">ATP-binding</keyword>
<dbReference type="SMART" id="SM00382">
    <property type="entry name" value="AAA"/>
    <property type="match status" value="1"/>
</dbReference>
<dbReference type="Pfam" id="PF00004">
    <property type="entry name" value="AAA"/>
    <property type="match status" value="1"/>
</dbReference>
<dbReference type="InterPro" id="IPR003593">
    <property type="entry name" value="AAA+_ATPase"/>
</dbReference>
<dbReference type="OrthoDB" id="39734at2759"/>
<feature type="domain" description="AAA+ ATPase" evidence="6">
    <location>
        <begin position="797"/>
        <end position="931"/>
    </location>
</feature>
<keyword evidence="3" id="KW-0496">Mitochondrion</keyword>
<name>A0A9P4YSE2_9HYPO</name>
<protein>
    <submittedName>
        <fullName evidence="7">AAA+-type ATPase, SpoVK/Ycf46/Vps4 family</fullName>
    </submittedName>
</protein>
<evidence type="ECO:0000256" key="4">
    <source>
        <dbReference type="ARBA" id="ARBA00022840"/>
    </source>
</evidence>
<dbReference type="GO" id="GO:0005741">
    <property type="term" value="C:mitochondrial outer membrane"/>
    <property type="evidence" value="ECO:0007669"/>
    <property type="project" value="UniProtKB-SubCell"/>
</dbReference>
<evidence type="ECO:0000313" key="7">
    <source>
        <dbReference type="EMBL" id="KAF4120967.1"/>
    </source>
</evidence>
<dbReference type="Pfam" id="PF17862">
    <property type="entry name" value="AAA_lid_3"/>
    <property type="match status" value="1"/>
</dbReference>
<dbReference type="PANTHER" id="PTHR45644:SF56">
    <property type="entry name" value="AAA ATPASE, PUTATIVE (AFU_ORTHOLOGUE AFUA_2G12920)-RELATED"/>
    <property type="match status" value="1"/>
</dbReference>
<dbReference type="Gene3D" id="3.40.50.300">
    <property type="entry name" value="P-loop containing nucleotide triphosphate hydrolases"/>
    <property type="match status" value="1"/>
</dbReference>
<comment type="caution">
    <text evidence="7">The sequence shown here is derived from an EMBL/GenBank/DDBJ whole genome shotgun (WGS) entry which is preliminary data.</text>
</comment>
<feature type="region of interest" description="Disordered" evidence="5">
    <location>
        <begin position="1039"/>
        <end position="1074"/>
    </location>
</feature>
<feature type="compositionally biased region" description="Basic and acidic residues" evidence="5">
    <location>
        <begin position="706"/>
        <end position="720"/>
    </location>
</feature>
<dbReference type="EMBL" id="JAANYQ010000014">
    <property type="protein sequence ID" value="KAF4120967.1"/>
    <property type="molecule type" value="Genomic_DNA"/>
</dbReference>
<dbReference type="GeneID" id="55968683"/>
<feature type="region of interest" description="Disordered" evidence="5">
    <location>
        <begin position="699"/>
        <end position="736"/>
    </location>
</feature>
<gene>
    <name evidence="7" type="ORF">GMORB2_2453</name>
</gene>
<evidence type="ECO:0000313" key="8">
    <source>
        <dbReference type="Proteomes" id="UP000749293"/>
    </source>
</evidence>
<sequence>MHVQGLARSTVALAARDSRCRANGITATRAAVAATVSSLASSNTSSLSRYSSRSSLSRRSFHSSTCRHDNSAVDTPPNPWRPGSNRSIFEDDVNLEEGQAGAEVLGERPKNSAFGPRSRRGQNKRRSALDLPPVNLPPTFLENNVSHFEPGVQPKLPVPIIMDARHPKVSRLHTKRNNNSSKNDSNLTPNIRTTSTALEEYFETAVNILVERETQLFDDFNDLPANLPSPWDNSFQIEKLVRTWDSLIDVSWQLADALYPARDAEYTYRTRPFWWWHIYKDLDRQGQTWRDSFDRRDPPISLQLKYSEFLKEPLAHSIADFPPETFDNICKNLGRDILQMAPADFDHKAGKRPIQILSMTGYSGSAIARSIGSIAGYLNMADVIQLDAYDLSTIVGGYIGQDWVYSRGAVSTMGFRAAELGGRIAKEPEFSLGSQHDDEDDENIINMRATTSGAAWNNEFQKVRQGKYECFTDWENLKINKVLDSIISDPVADSDRPLVVQVHDYVELSMTLEGSVILSKLRSRIDAAWKRGRAIVLLGTSSCANPSDEYQSMVRELGATDLVISRSIRPDRAEKETGVVMKPQAAPFNLQATDTLDENARNINRMVCAIDPSADPSSVPQWRITDLGDTYWTHPAFQGKPRNLLNSSVLPLPEVHNLARGFRDVELMPPFGGSASFLLRAAMGPLRQQPGQDLFEDAVVNDDPGVDPRESPARGEDPSKYDGSGSHRPSSPNGVNLARLNEYEKRIANGVINRENLRTTFGDVHVAPDTIGALKLLTSLALVRPDAFSYGVLAHDKINGCLLYGPPGTGKTMLAKAVAKESGANMLEISGASINDKWVGEAEKLIRAVFTLAKKLSPCVVFIDEADSLLANRSMYSSRASHREHINQFLKEWDGMEETSAFIMVATNRPFDLDDAVLRRLPRKLLVDLPLVQDRAAILRLVLRDEALAPEVDLESLANRTPYYSGSDLKNMCVAAAMVAVEEENAAAAAHEGPEPYAYPERRTLSAAHFERALKQIPASISEDMESLRLIRRFDEEYGNRRKGSGKKTMGFGAGAVASKDDVNPARVRQTGRP</sequence>
<keyword evidence="8" id="KW-1185">Reference proteome</keyword>
<dbReference type="Gene3D" id="1.10.8.60">
    <property type="match status" value="1"/>
</dbReference>
<evidence type="ECO:0000259" key="6">
    <source>
        <dbReference type="SMART" id="SM00382"/>
    </source>
</evidence>
<reference evidence="7" key="1">
    <citation type="submission" date="2020-03" db="EMBL/GenBank/DDBJ databases">
        <title>Site-based positive gene gene selection in Geosmithia morbida across the United States reveals a broad range of putative effectors and factors for local host and environmental adapation.</title>
        <authorList>
            <person name="Onufrak A."/>
            <person name="Murdoch R.W."/>
            <person name="Gazis R."/>
            <person name="Huff M."/>
            <person name="Staton M."/>
            <person name="Klingeman W."/>
            <person name="Hadziabdic D."/>
        </authorList>
    </citation>
    <scope>NUCLEOTIDE SEQUENCE</scope>
    <source>
        <strain evidence="7">1262</strain>
    </source>
</reference>
<feature type="compositionally biased region" description="Basic residues" evidence="5">
    <location>
        <begin position="117"/>
        <end position="126"/>
    </location>
</feature>
<keyword evidence="2" id="KW-0547">Nucleotide-binding</keyword>
<proteinExistence type="predicted"/>
<feature type="region of interest" description="Disordered" evidence="5">
    <location>
        <begin position="61"/>
        <end position="135"/>
    </location>
</feature>
<organism evidence="7 8">
    <name type="scientific">Geosmithia morbida</name>
    <dbReference type="NCBI Taxonomy" id="1094350"/>
    <lineage>
        <taxon>Eukaryota</taxon>
        <taxon>Fungi</taxon>
        <taxon>Dikarya</taxon>
        <taxon>Ascomycota</taxon>
        <taxon>Pezizomycotina</taxon>
        <taxon>Sordariomycetes</taxon>
        <taxon>Hypocreomycetidae</taxon>
        <taxon>Hypocreales</taxon>
        <taxon>Bionectriaceae</taxon>
        <taxon>Geosmithia</taxon>
    </lineage>
</organism>
<dbReference type="RefSeq" id="XP_035319619.1">
    <property type="nucleotide sequence ID" value="XM_035464433.1"/>
</dbReference>
<dbReference type="InterPro" id="IPR051701">
    <property type="entry name" value="Mito_OM_Translocase_MSP1"/>
</dbReference>
<keyword evidence="3" id="KW-0472">Membrane</keyword>
<dbReference type="AlphaFoldDB" id="A0A9P4YSE2"/>
<dbReference type="GO" id="GO:0016887">
    <property type="term" value="F:ATP hydrolysis activity"/>
    <property type="evidence" value="ECO:0007669"/>
    <property type="project" value="InterPro"/>
</dbReference>
<comment type="subcellular location">
    <subcellularLocation>
        <location evidence="1">Mitochondrion outer membrane</location>
        <topology evidence="1">Single-pass membrane protein</topology>
    </subcellularLocation>
</comment>
<evidence type="ECO:0000256" key="5">
    <source>
        <dbReference type="SAM" id="MobiDB-lite"/>
    </source>
</evidence>
<dbReference type="InterPro" id="IPR027417">
    <property type="entry name" value="P-loop_NTPase"/>
</dbReference>
<evidence type="ECO:0000256" key="1">
    <source>
        <dbReference type="ARBA" id="ARBA00004572"/>
    </source>
</evidence>
<evidence type="ECO:0000256" key="2">
    <source>
        <dbReference type="ARBA" id="ARBA00022741"/>
    </source>
</evidence>
<evidence type="ECO:0000256" key="3">
    <source>
        <dbReference type="ARBA" id="ARBA00022787"/>
    </source>
</evidence>
<dbReference type="SUPFAM" id="SSF52540">
    <property type="entry name" value="P-loop containing nucleoside triphosphate hydrolases"/>
    <property type="match status" value="1"/>
</dbReference>
<dbReference type="Proteomes" id="UP000749293">
    <property type="component" value="Unassembled WGS sequence"/>
</dbReference>
<dbReference type="InterPro" id="IPR041569">
    <property type="entry name" value="AAA_lid_3"/>
</dbReference>
<keyword evidence="3" id="KW-1000">Mitochondrion outer membrane</keyword>
<dbReference type="GO" id="GO:0005524">
    <property type="term" value="F:ATP binding"/>
    <property type="evidence" value="ECO:0007669"/>
    <property type="project" value="UniProtKB-KW"/>
</dbReference>